<dbReference type="STRING" id="1842727.RD110_13195"/>
<dbReference type="Gene3D" id="3.20.20.70">
    <property type="entry name" value="Aldolase class I"/>
    <property type="match status" value="1"/>
</dbReference>
<dbReference type="PANTHER" id="PTHR30246:SF1">
    <property type="entry name" value="2-DEHYDRO-3-DEOXY-6-PHOSPHOGALACTONATE ALDOLASE-RELATED"/>
    <property type="match status" value="1"/>
</dbReference>
<accession>A0A1P8K3V4</accession>
<dbReference type="EMBL" id="CP019236">
    <property type="protein sequence ID" value="APW40677.1"/>
    <property type="molecule type" value="Genomic_DNA"/>
</dbReference>
<protein>
    <submittedName>
        <fullName evidence="6">2-dehydro-3-deoxy-6-phosphogalactonate aldolase</fullName>
    </submittedName>
</protein>
<dbReference type="RefSeq" id="WP_076204934.1">
    <property type="nucleotide sequence ID" value="NZ_CP019236.1"/>
</dbReference>
<evidence type="ECO:0000256" key="3">
    <source>
        <dbReference type="ARBA" id="ARBA00011233"/>
    </source>
</evidence>
<dbReference type="GO" id="GO:0016829">
    <property type="term" value="F:lyase activity"/>
    <property type="evidence" value="ECO:0007669"/>
    <property type="project" value="UniProtKB-KW"/>
</dbReference>
<dbReference type="AlphaFoldDB" id="A0A1P8K3V4"/>
<dbReference type="InterPro" id="IPR000887">
    <property type="entry name" value="Aldlse_KDPG_KHG"/>
</dbReference>
<dbReference type="KEGG" id="rhy:RD110_13195"/>
<dbReference type="SUPFAM" id="SSF51569">
    <property type="entry name" value="Aldolase"/>
    <property type="match status" value="1"/>
</dbReference>
<dbReference type="Pfam" id="PF01081">
    <property type="entry name" value="Aldolase"/>
    <property type="match status" value="1"/>
</dbReference>
<name>A0A1P8K3V4_9BURK</name>
<comment type="pathway">
    <text evidence="1">Carbohydrate acid metabolism.</text>
</comment>
<gene>
    <name evidence="6" type="ORF">RD110_13195</name>
</gene>
<dbReference type="PANTHER" id="PTHR30246">
    <property type="entry name" value="2-KETO-3-DEOXY-6-PHOSPHOGLUCONATE ALDOLASE"/>
    <property type="match status" value="1"/>
</dbReference>
<organism evidence="6 7">
    <name type="scientific">Rhodoferax koreensis</name>
    <dbReference type="NCBI Taxonomy" id="1842727"/>
    <lineage>
        <taxon>Bacteria</taxon>
        <taxon>Pseudomonadati</taxon>
        <taxon>Pseudomonadota</taxon>
        <taxon>Betaproteobacteria</taxon>
        <taxon>Burkholderiales</taxon>
        <taxon>Comamonadaceae</taxon>
        <taxon>Rhodoferax</taxon>
    </lineage>
</organism>
<evidence type="ECO:0000313" key="6">
    <source>
        <dbReference type="EMBL" id="APW40677.1"/>
    </source>
</evidence>
<dbReference type="Proteomes" id="UP000186609">
    <property type="component" value="Chromosome"/>
</dbReference>
<dbReference type="CDD" id="cd00452">
    <property type="entry name" value="KDPG_aldolase"/>
    <property type="match status" value="1"/>
</dbReference>
<comment type="subunit">
    <text evidence="3">Homotrimer.</text>
</comment>
<keyword evidence="5" id="KW-0119">Carbohydrate metabolism</keyword>
<evidence type="ECO:0000256" key="1">
    <source>
        <dbReference type="ARBA" id="ARBA00004761"/>
    </source>
</evidence>
<keyword evidence="7" id="KW-1185">Reference proteome</keyword>
<evidence type="ECO:0000256" key="2">
    <source>
        <dbReference type="ARBA" id="ARBA00006906"/>
    </source>
</evidence>
<evidence type="ECO:0000256" key="4">
    <source>
        <dbReference type="ARBA" id="ARBA00023239"/>
    </source>
</evidence>
<dbReference type="OrthoDB" id="8590323at2"/>
<sequence>MSPIEKFAGNFKTLPLVAILRGLTPEEAPAVGEALVGAGILLLEVPLNSPRPLESIGLLAAKYPQALVGAGTVLTPAQVREVHAAGGELIVSPNFNAEVIQEAVKLGMVCLPGIFTPTEAFGALAAGAHGLKLFPAEMASPGAAKALLAVLPRGTLLLPVGGVTPGNMASWKAAGAHGFGIGSALYKPGKSAAAVGQDASEFVAAYAGTISA</sequence>
<comment type="similarity">
    <text evidence="2">Belongs to the KHG/KDPG aldolase family.</text>
</comment>
<keyword evidence="4" id="KW-0456">Lyase</keyword>
<dbReference type="InterPro" id="IPR013785">
    <property type="entry name" value="Aldolase_TIM"/>
</dbReference>
<dbReference type="NCBIfam" id="NF006600">
    <property type="entry name" value="PRK09140.1"/>
    <property type="match status" value="1"/>
</dbReference>
<proteinExistence type="inferred from homology"/>
<evidence type="ECO:0000256" key="5">
    <source>
        <dbReference type="ARBA" id="ARBA00023277"/>
    </source>
</evidence>
<reference evidence="6 7" key="1">
    <citation type="submission" date="2017-01" db="EMBL/GenBank/DDBJ databases">
        <authorList>
            <person name="Mah S.A."/>
            <person name="Swanson W.J."/>
            <person name="Moy G.W."/>
            <person name="Vacquier V.D."/>
        </authorList>
    </citation>
    <scope>NUCLEOTIDE SEQUENCE [LARGE SCALE GENOMIC DNA]</scope>
    <source>
        <strain evidence="6 7">DCY110</strain>
    </source>
</reference>
<evidence type="ECO:0000313" key="7">
    <source>
        <dbReference type="Proteomes" id="UP000186609"/>
    </source>
</evidence>